<evidence type="ECO:0000313" key="1">
    <source>
        <dbReference type="EMBL" id="CAG8727762.1"/>
    </source>
</evidence>
<accession>A0A9N9NDM6</accession>
<evidence type="ECO:0000313" key="2">
    <source>
        <dbReference type="Proteomes" id="UP000789759"/>
    </source>
</evidence>
<dbReference type="AlphaFoldDB" id="A0A9N9NDM6"/>
<protein>
    <submittedName>
        <fullName evidence="1">21900_t:CDS:1</fullName>
    </submittedName>
</protein>
<gene>
    <name evidence="1" type="ORF">CPELLU_LOCUS13290</name>
</gene>
<proteinExistence type="predicted"/>
<dbReference type="PANTHER" id="PTHR47718">
    <property type="entry name" value="OS01G0519700 PROTEIN"/>
    <property type="match status" value="1"/>
</dbReference>
<organism evidence="1 2">
    <name type="scientific">Cetraspora pellucida</name>
    <dbReference type="NCBI Taxonomy" id="1433469"/>
    <lineage>
        <taxon>Eukaryota</taxon>
        <taxon>Fungi</taxon>
        <taxon>Fungi incertae sedis</taxon>
        <taxon>Mucoromycota</taxon>
        <taxon>Glomeromycotina</taxon>
        <taxon>Glomeromycetes</taxon>
        <taxon>Diversisporales</taxon>
        <taxon>Gigasporaceae</taxon>
        <taxon>Cetraspora</taxon>
    </lineage>
</organism>
<comment type="caution">
    <text evidence="1">The sequence shown here is derived from an EMBL/GenBank/DDBJ whole genome shotgun (WGS) entry which is preliminary data.</text>
</comment>
<dbReference type="Proteomes" id="UP000789759">
    <property type="component" value="Unassembled WGS sequence"/>
</dbReference>
<keyword evidence="2" id="KW-1185">Reference proteome</keyword>
<dbReference type="OrthoDB" id="2376505at2759"/>
<sequence length="152" mass="17525">MDGDPAVNSSVIVQFPNAFHIHCIWHISQNLPKNLKGIIGSSYDNFMKDFYTIRNSLTEEKSNKRWEKLLHDYPQSTSVQSTSRNEGENSILKRLFGSSSLSLCELFDVLEERYQEEIDYCKFTIERVCDAKYNEKAGRANELKFLLSCRGG</sequence>
<dbReference type="EMBL" id="CAJVQA010013921">
    <property type="protein sequence ID" value="CAG8727762.1"/>
    <property type="molecule type" value="Genomic_DNA"/>
</dbReference>
<name>A0A9N9NDM6_9GLOM</name>
<dbReference type="PANTHER" id="PTHR47718:SF7">
    <property type="entry name" value="PROTEIN FAR1-RELATED SEQUENCE"/>
    <property type="match status" value="1"/>
</dbReference>
<reference evidence="1" key="1">
    <citation type="submission" date="2021-06" db="EMBL/GenBank/DDBJ databases">
        <authorList>
            <person name="Kallberg Y."/>
            <person name="Tangrot J."/>
            <person name="Rosling A."/>
        </authorList>
    </citation>
    <scope>NUCLEOTIDE SEQUENCE</scope>
    <source>
        <strain evidence="1">FL966</strain>
    </source>
</reference>